<dbReference type="RefSeq" id="WP_116884395.1">
    <property type="nucleotide sequence ID" value="NZ_CABMMC010000036.1"/>
</dbReference>
<dbReference type="OrthoDB" id="9763981at2"/>
<comment type="subunit">
    <text evidence="7">Homotetramer.</text>
</comment>
<dbReference type="AlphaFoldDB" id="A0A2U1AV90"/>
<organism evidence="10 11">
    <name type="scientific">Victivallis vadensis</name>
    <dbReference type="NCBI Taxonomy" id="172901"/>
    <lineage>
        <taxon>Bacteria</taxon>
        <taxon>Pseudomonadati</taxon>
        <taxon>Lentisphaerota</taxon>
        <taxon>Lentisphaeria</taxon>
        <taxon>Victivallales</taxon>
        <taxon>Victivallaceae</taxon>
        <taxon>Victivallis</taxon>
    </lineage>
</organism>
<dbReference type="SUPFAM" id="SSF51658">
    <property type="entry name" value="Xylose isomerase-like"/>
    <property type="match status" value="1"/>
</dbReference>
<dbReference type="Gene3D" id="3.20.20.150">
    <property type="entry name" value="Divalent-metal-dependent TIM barrel enzymes"/>
    <property type="match status" value="1"/>
</dbReference>
<proteinExistence type="inferred from homology"/>
<keyword evidence="6" id="KW-0859">Xylose metabolism</keyword>
<keyword evidence="3 6" id="KW-0479">Metal-binding</keyword>
<keyword evidence="5 6" id="KW-0119">Carbohydrate metabolism</keyword>
<comment type="subcellular location">
    <subcellularLocation>
        <location evidence="1 7">Cytoplasm</location>
    </subcellularLocation>
</comment>
<evidence type="ECO:0000313" key="12">
    <source>
        <dbReference type="Proteomes" id="UP000576225"/>
    </source>
</evidence>
<feature type="domain" description="Xylose isomerase-like TIM barrel" evidence="8">
    <location>
        <begin position="62"/>
        <end position="304"/>
    </location>
</feature>
<accession>A0A2U1AV90</accession>
<keyword evidence="2" id="KW-0963">Cytoplasm</keyword>
<dbReference type="GO" id="GO:0005737">
    <property type="term" value="C:cytoplasm"/>
    <property type="evidence" value="ECO:0007669"/>
    <property type="project" value="UniProtKB-SubCell"/>
</dbReference>
<evidence type="ECO:0000256" key="3">
    <source>
        <dbReference type="ARBA" id="ARBA00022723"/>
    </source>
</evidence>
<dbReference type="InterPro" id="IPR013022">
    <property type="entry name" value="Xyl_isomerase-like_TIM-brl"/>
</dbReference>
<evidence type="ECO:0000313" key="10">
    <source>
        <dbReference type="EMBL" id="PVY40344.1"/>
    </source>
</evidence>
<reference evidence="9 12" key="2">
    <citation type="submission" date="2020-04" db="EMBL/GenBank/DDBJ databases">
        <authorList>
            <person name="Hitch T.C.A."/>
            <person name="Wylensek D."/>
            <person name="Clavel T."/>
        </authorList>
    </citation>
    <scope>NUCLEOTIDE SEQUENCE [LARGE SCALE GENOMIC DNA]</scope>
    <source>
        <strain evidence="9 12">COR2-253-APC-1A</strain>
    </source>
</reference>
<comment type="caution">
    <text evidence="10">The sequence shown here is derived from an EMBL/GenBank/DDBJ whole genome shotgun (WGS) entry which is preliminary data.</text>
</comment>
<keyword evidence="11" id="KW-1185">Reference proteome</keyword>
<dbReference type="InterPro" id="IPR036237">
    <property type="entry name" value="Xyl_isomerase-like_sf"/>
</dbReference>
<reference evidence="10 11" key="1">
    <citation type="submission" date="2018-04" db="EMBL/GenBank/DDBJ databases">
        <title>Genomic Encyclopedia of Type Strains, Phase IV (KMG-IV): sequencing the most valuable type-strain genomes for metagenomic binning, comparative biology and taxonomic classification.</title>
        <authorList>
            <person name="Goeker M."/>
        </authorList>
    </citation>
    <scope>NUCLEOTIDE SEQUENCE [LARGE SCALE GENOMIC DNA]</scope>
    <source>
        <strain evidence="10 11">DSM 14823</strain>
    </source>
</reference>
<dbReference type="PROSITE" id="PS51415">
    <property type="entry name" value="XYLOSE_ISOMERASE"/>
    <property type="match status" value="1"/>
</dbReference>
<evidence type="ECO:0000313" key="11">
    <source>
        <dbReference type="Proteomes" id="UP000245959"/>
    </source>
</evidence>
<gene>
    <name evidence="10" type="ORF">C8D82_11763</name>
    <name evidence="9" type="ORF">HF882_03975</name>
</gene>
<dbReference type="GO" id="GO:0009045">
    <property type="term" value="F:xylose isomerase activity"/>
    <property type="evidence" value="ECO:0007669"/>
    <property type="project" value="UniProtKB-EC"/>
</dbReference>
<dbReference type="Pfam" id="PF01261">
    <property type="entry name" value="AP_endonuc_2"/>
    <property type="match status" value="1"/>
</dbReference>
<dbReference type="Proteomes" id="UP000245959">
    <property type="component" value="Unassembled WGS sequence"/>
</dbReference>
<dbReference type="EMBL" id="JABAEW010000005">
    <property type="protein sequence ID" value="NMD85736.1"/>
    <property type="molecule type" value="Genomic_DNA"/>
</dbReference>
<dbReference type="CDD" id="cd00448">
    <property type="entry name" value="YjgF_YER057c_UK114_family"/>
    <property type="match status" value="1"/>
</dbReference>
<name>A0A2U1AV90_9BACT</name>
<comment type="similarity">
    <text evidence="6">Belongs to the xylose isomerase family.</text>
</comment>
<evidence type="ECO:0000256" key="5">
    <source>
        <dbReference type="ARBA" id="ARBA00023277"/>
    </source>
</evidence>
<evidence type="ECO:0000259" key="8">
    <source>
        <dbReference type="Pfam" id="PF01261"/>
    </source>
</evidence>
<dbReference type="GeneID" id="78295698"/>
<dbReference type="EC" id="5.3.1.5" evidence="6"/>
<sequence length="374" mass="41844">MEYNKSCVTLRSMPFWCVGNPMSDPFGGAVLDRISSVEVARLIAWGAKEGYLEATGFHDDDLVPWDPDNPEDDLDPSSETSRTLREIKAILDAAGVSVNSAVCSLHGNKLFRNGGLCNPDPELRRLARLKVERTLRIGNFFNAKHYIYWVARDGFEVPLTVKWDEVYDWLADGLNHVWDYIHEQGFTNYVGATVEPKPNEPRGQMFLPTSGHAAGFILGKLRHPEFWGVNPELLQHESMALMNAVMTVGYLCSLNKLKFLHFGSQIKAQFDNDFPPLIGPEGLKETVQMFWALNQIGWKGVLEYDCHMLRAEADIGDQIGCRKVFIRNCAVATEIALALAGRIRQPEPQQSQSAVDLAATMQMCGLDGITGNRR</sequence>
<dbReference type="PRINTS" id="PR00688">
    <property type="entry name" value="XYLOSISMRASE"/>
</dbReference>
<comment type="catalytic activity">
    <reaction evidence="6">
        <text>alpha-D-xylose = alpha-D-xylulofuranose</text>
        <dbReference type="Rhea" id="RHEA:22816"/>
        <dbReference type="ChEBI" id="CHEBI:28518"/>
        <dbReference type="ChEBI" id="CHEBI:188998"/>
        <dbReference type="EC" id="5.3.1.5"/>
    </reaction>
</comment>
<protein>
    <recommendedName>
        <fullName evidence="6">Xylose isomerase</fullName>
        <ecNumber evidence="6">5.3.1.5</ecNumber>
    </recommendedName>
</protein>
<evidence type="ECO:0000256" key="2">
    <source>
        <dbReference type="ARBA" id="ARBA00022490"/>
    </source>
</evidence>
<dbReference type="GO" id="GO:0042732">
    <property type="term" value="P:D-xylose metabolic process"/>
    <property type="evidence" value="ECO:0007669"/>
    <property type="project" value="UniProtKB-KW"/>
</dbReference>
<dbReference type="Proteomes" id="UP000576225">
    <property type="component" value="Unassembled WGS sequence"/>
</dbReference>
<keyword evidence="4 6" id="KW-0413">Isomerase</keyword>
<evidence type="ECO:0000313" key="9">
    <source>
        <dbReference type="EMBL" id="NMD85736.1"/>
    </source>
</evidence>
<evidence type="ECO:0000256" key="7">
    <source>
        <dbReference type="RuleBase" id="RU000610"/>
    </source>
</evidence>
<evidence type="ECO:0000256" key="6">
    <source>
        <dbReference type="RuleBase" id="RU000609"/>
    </source>
</evidence>
<dbReference type="EMBL" id="QEKH01000017">
    <property type="protein sequence ID" value="PVY40344.1"/>
    <property type="molecule type" value="Genomic_DNA"/>
</dbReference>
<dbReference type="GO" id="GO:0046872">
    <property type="term" value="F:metal ion binding"/>
    <property type="evidence" value="ECO:0007669"/>
    <property type="project" value="UniProtKB-KW"/>
</dbReference>
<evidence type="ECO:0000256" key="1">
    <source>
        <dbReference type="ARBA" id="ARBA00004496"/>
    </source>
</evidence>
<dbReference type="InterPro" id="IPR001998">
    <property type="entry name" value="Xylose_isomerase"/>
</dbReference>
<evidence type="ECO:0000256" key="4">
    <source>
        <dbReference type="ARBA" id="ARBA00023235"/>
    </source>
</evidence>